<dbReference type="Proteomes" id="UP001283361">
    <property type="component" value="Unassembled WGS sequence"/>
</dbReference>
<accession>A0AAE1CJM7</accession>
<name>A0AAE1CJM7_9GAST</name>
<reference evidence="1" key="1">
    <citation type="journal article" date="2023" name="G3 (Bethesda)">
        <title>A reference genome for the long-term kleptoplast-retaining sea slug Elysia crispata morphotype clarki.</title>
        <authorList>
            <person name="Eastman K.E."/>
            <person name="Pendleton A.L."/>
            <person name="Shaikh M.A."/>
            <person name="Suttiyut T."/>
            <person name="Ogas R."/>
            <person name="Tomko P."/>
            <person name="Gavelis G."/>
            <person name="Widhalm J.R."/>
            <person name="Wisecaver J.H."/>
        </authorList>
    </citation>
    <scope>NUCLEOTIDE SEQUENCE</scope>
    <source>
        <strain evidence="1">ECLA1</strain>
    </source>
</reference>
<keyword evidence="2" id="KW-1185">Reference proteome</keyword>
<sequence length="147" mass="16285">MKQINRCGERAGVISCRNTTGTGVIASSGARRRGRVSAVFVRQYRVITWLCHDIHLVFIVIESETGRETARNPCADIRLLFSTVSRESVVPRGVMQRAVFAGIYPSQMSRSEETVLISGECQLNLGYPGQEFTAERSPCPVRATPRP</sequence>
<dbReference type="AlphaFoldDB" id="A0AAE1CJM7"/>
<evidence type="ECO:0000313" key="1">
    <source>
        <dbReference type="EMBL" id="KAK3700864.1"/>
    </source>
</evidence>
<proteinExistence type="predicted"/>
<gene>
    <name evidence="1" type="ORF">RRG08_011617</name>
</gene>
<evidence type="ECO:0000313" key="2">
    <source>
        <dbReference type="Proteomes" id="UP001283361"/>
    </source>
</evidence>
<organism evidence="1 2">
    <name type="scientific">Elysia crispata</name>
    <name type="common">lettuce slug</name>
    <dbReference type="NCBI Taxonomy" id="231223"/>
    <lineage>
        <taxon>Eukaryota</taxon>
        <taxon>Metazoa</taxon>
        <taxon>Spiralia</taxon>
        <taxon>Lophotrochozoa</taxon>
        <taxon>Mollusca</taxon>
        <taxon>Gastropoda</taxon>
        <taxon>Heterobranchia</taxon>
        <taxon>Euthyneura</taxon>
        <taxon>Panpulmonata</taxon>
        <taxon>Sacoglossa</taxon>
        <taxon>Placobranchoidea</taxon>
        <taxon>Plakobranchidae</taxon>
        <taxon>Elysia</taxon>
    </lineage>
</organism>
<protein>
    <submittedName>
        <fullName evidence="1">Uncharacterized protein</fullName>
    </submittedName>
</protein>
<comment type="caution">
    <text evidence="1">The sequence shown here is derived from an EMBL/GenBank/DDBJ whole genome shotgun (WGS) entry which is preliminary data.</text>
</comment>
<dbReference type="EMBL" id="JAWDGP010007902">
    <property type="protein sequence ID" value="KAK3700864.1"/>
    <property type="molecule type" value="Genomic_DNA"/>
</dbReference>